<evidence type="ECO:0000313" key="3">
    <source>
        <dbReference type="EMBL" id="AHC54738.1"/>
    </source>
</evidence>
<organism evidence="3 4">
    <name type="scientific">Tunisvirus fontaine2</name>
    <dbReference type="NCBI Taxonomy" id="1421067"/>
    <lineage>
        <taxon>Viruses</taxon>
        <taxon>Varidnaviria</taxon>
        <taxon>Bamfordvirae</taxon>
        <taxon>Nucleocytoviricota</taxon>
        <taxon>Megaviricetes</taxon>
        <taxon>Pimascovirales</taxon>
        <taxon>Pimascovirales incertae sedis</taxon>
        <taxon>Marseilleviridae</taxon>
        <taxon>Losannavirus</taxon>
        <taxon>Losannavirus tunisense</taxon>
    </lineage>
</organism>
<sequence>MYDCLVCSVSFQKLSYLKKHEKTKGHLRILSMDNTKERKKYFCESCNYSTNIKRDYVIHNDSAKHMAKKGVEEEIIPYFCSFCDVLSRDKANHSRHLKTKRHTAMVDISLDLPEEKLEHVIKDLVLYFTGNRAPFEERMVLEKRLLKPKQIFVRTGNTEDFLSWVKLVLDDVVHRFEEREDGCYFIWPNHRYTLSKRDFAKIITHVTSDVFEKRVFLTREKVEQYNKLVQCGRHGQYFVNTCPNCTPPVLFDVSDRQIQEIREELAKHKKSISETGIDARLFCMAYWNWWSGDSLRERRQKLSQAIELSVEELDMISTGSAETMQEKTFVSLLGKFKCKNSKKHRTNKNLYVLSFLDAVEQYVKSESKKDGTPSEKQSRALFCVSFCARLHLIKENIFLSHFGFERRKIISQDVLDQVDKIL</sequence>
<dbReference type="SMART" id="SM00355">
    <property type="entry name" value="ZnF_C2H2"/>
    <property type="match status" value="3"/>
</dbReference>
<dbReference type="GO" id="GO:0008270">
    <property type="term" value="F:zinc ion binding"/>
    <property type="evidence" value="ECO:0007669"/>
    <property type="project" value="UniProtKB-KW"/>
</dbReference>
<keyword evidence="1" id="KW-0862">Zinc</keyword>
<protein>
    <recommendedName>
        <fullName evidence="2">C2H2-type domain-containing protein</fullName>
    </recommendedName>
</protein>
<dbReference type="InterPro" id="IPR013087">
    <property type="entry name" value="Znf_C2H2_type"/>
</dbReference>
<dbReference type="Gene3D" id="3.30.160.60">
    <property type="entry name" value="Classic Zinc Finger"/>
    <property type="match status" value="1"/>
</dbReference>
<evidence type="ECO:0000313" key="4">
    <source>
        <dbReference type="Proteomes" id="UP000232615"/>
    </source>
</evidence>
<accession>V9SD02</accession>
<dbReference type="EMBL" id="KF483846">
    <property type="protein sequence ID" value="AHC54738.1"/>
    <property type="molecule type" value="Genomic_DNA"/>
</dbReference>
<evidence type="ECO:0000259" key="2">
    <source>
        <dbReference type="PROSITE" id="PS50157"/>
    </source>
</evidence>
<dbReference type="PROSITE" id="PS50157">
    <property type="entry name" value="ZINC_FINGER_C2H2_2"/>
    <property type="match status" value="1"/>
</dbReference>
<dbReference type="PROSITE" id="PS00028">
    <property type="entry name" value="ZINC_FINGER_C2H2_1"/>
    <property type="match status" value="1"/>
</dbReference>
<feature type="domain" description="C2H2-type" evidence="2">
    <location>
        <begin position="2"/>
        <end position="26"/>
    </location>
</feature>
<keyword evidence="1" id="KW-0863">Zinc-finger</keyword>
<proteinExistence type="predicted"/>
<keyword evidence="4" id="KW-1185">Reference proteome</keyword>
<reference evidence="3 4" key="1">
    <citation type="journal article" date="2014" name="Arch. Virol.">
        <title>Complete genome sequence of Tunisvirus, a new member of the proposed family Marseilleviridae.</title>
        <authorList>
            <person name="Aherfi S."/>
            <person name="Boughalmi M."/>
            <person name="Pagnier I."/>
            <person name="Fournous G."/>
            <person name="La Scola B."/>
            <person name="Raoult D."/>
            <person name="Colson P."/>
        </authorList>
    </citation>
    <scope>NUCLEOTIDE SEQUENCE [LARGE SCALE GENOMIC DNA]</scope>
    <source>
        <strain evidence="3 4">U484</strain>
    </source>
</reference>
<keyword evidence="1" id="KW-0479">Metal-binding</keyword>
<gene>
    <name evidence="3" type="ORF">TNS_ORF20</name>
</gene>
<dbReference type="Proteomes" id="UP000232615">
    <property type="component" value="Segment"/>
</dbReference>
<evidence type="ECO:0000256" key="1">
    <source>
        <dbReference type="PROSITE-ProRule" id="PRU00042"/>
    </source>
</evidence>
<name>V9SD02_9VIRU</name>